<evidence type="ECO:0000313" key="3">
    <source>
        <dbReference type="Proteomes" id="UP000499080"/>
    </source>
</evidence>
<proteinExistence type="predicted"/>
<organism evidence="2 3">
    <name type="scientific">Araneus ventricosus</name>
    <name type="common">Orbweaver spider</name>
    <name type="synonym">Epeira ventricosa</name>
    <dbReference type="NCBI Taxonomy" id="182803"/>
    <lineage>
        <taxon>Eukaryota</taxon>
        <taxon>Metazoa</taxon>
        <taxon>Ecdysozoa</taxon>
        <taxon>Arthropoda</taxon>
        <taxon>Chelicerata</taxon>
        <taxon>Arachnida</taxon>
        <taxon>Araneae</taxon>
        <taxon>Araneomorphae</taxon>
        <taxon>Entelegynae</taxon>
        <taxon>Araneoidea</taxon>
        <taxon>Araneidae</taxon>
        <taxon>Araneus</taxon>
    </lineage>
</organism>
<sequence length="148" mass="17364">MVWNGELVNIYRKDGHSRSNRSTEFRLRRFKMRRQSNPMIIGAVWSRNLDFHLRSFSIWECWAIKLKCDCWKRERGSLTETKTTKPVLESRFESEGRSRRSTPQKSVPVGDGFAVGAVRPVNAHLNGWDEKWNGLECYQTISVEQSDR</sequence>
<name>A0A4Y2G465_ARAVE</name>
<dbReference type="Proteomes" id="UP000499080">
    <property type="component" value="Unassembled WGS sequence"/>
</dbReference>
<keyword evidence="3" id="KW-1185">Reference proteome</keyword>
<reference evidence="2 3" key="1">
    <citation type="journal article" date="2019" name="Sci. Rep.">
        <title>Orb-weaving spider Araneus ventricosus genome elucidates the spidroin gene catalogue.</title>
        <authorList>
            <person name="Kono N."/>
            <person name="Nakamura H."/>
            <person name="Ohtoshi R."/>
            <person name="Moran D.A.P."/>
            <person name="Shinohara A."/>
            <person name="Yoshida Y."/>
            <person name="Fujiwara M."/>
            <person name="Mori M."/>
            <person name="Tomita M."/>
            <person name="Arakawa K."/>
        </authorList>
    </citation>
    <scope>NUCLEOTIDE SEQUENCE [LARGE SCALE GENOMIC DNA]</scope>
</reference>
<evidence type="ECO:0000256" key="1">
    <source>
        <dbReference type="SAM" id="MobiDB-lite"/>
    </source>
</evidence>
<comment type="caution">
    <text evidence="2">The sequence shown here is derived from an EMBL/GenBank/DDBJ whole genome shotgun (WGS) entry which is preliminary data.</text>
</comment>
<dbReference type="AlphaFoldDB" id="A0A4Y2G465"/>
<feature type="region of interest" description="Disordered" evidence="1">
    <location>
        <begin position="82"/>
        <end position="109"/>
    </location>
</feature>
<evidence type="ECO:0000313" key="2">
    <source>
        <dbReference type="EMBL" id="GBM48632.1"/>
    </source>
</evidence>
<dbReference type="EMBL" id="BGPR01001222">
    <property type="protein sequence ID" value="GBM48632.1"/>
    <property type="molecule type" value="Genomic_DNA"/>
</dbReference>
<feature type="compositionally biased region" description="Basic and acidic residues" evidence="1">
    <location>
        <begin position="88"/>
        <end position="98"/>
    </location>
</feature>
<protein>
    <submittedName>
        <fullName evidence="2">Uncharacterized protein</fullName>
    </submittedName>
</protein>
<gene>
    <name evidence="2" type="ORF">AVEN_135009_1</name>
</gene>
<accession>A0A4Y2G465</accession>